<reference evidence="2" key="1">
    <citation type="submission" date="2023-02" db="EMBL/GenBank/DDBJ databases">
        <title>Colletotrichum kahawae CIFC_Que2 genome sequencing and assembly.</title>
        <authorList>
            <person name="Baroncelli R."/>
        </authorList>
    </citation>
    <scope>NUCLEOTIDE SEQUENCE</scope>
    <source>
        <strain evidence="2">CIFC_Que2</strain>
    </source>
</reference>
<dbReference type="EMBL" id="VYYT01000543">
    <property type="protein sequence ID" value="KAK2732616.1"/>
    <property type="molecule type" value="Genomic_DNA"/>
</dbReference>
<organism evidence="2 3">
    <name type="scientific">Colletotrichum kahawae</name>
    <name type="common">Coffee berry disease fungus</name>
    <dbReference type="NCBI Taxonomy" id="34407"/>
    <lineage>
        <taxon>Eukaryota</taxon>
        <taxon>Fungi</taxon>
        <taxon>Dikarya</taxon>
        <taxon>Ascomycota</taxon>
        <taxon>Pezizomycotina</taxon>
        <taxon>Sordariomycetes</taxon>
        <taxon>Hypocreomycetidae</taxon>
        <taxon>Glomerellales</taxon>
        <taxon>Glomerellaceae</taxon>
        <taxon>Colletotrichum</taxon>
        <taxon>Colletotrichum gloeosporioides species complex</taxon>
    </lineage>
</organism>
<keyword evidence="2" id="KW-0489">Methyltransferase</keyword>
<name>A0AAD9Y3D0_COLKA</name>
<proteinExistence type="predicted"/>
<feature type="compositionally biased region" description="Polar residues" evidence="1">
    <location>
        <begin position="30"/>
        <end position="39"/>
    </location>
</feature>
<dbReference type="AlphaFoldDB" id="A0AAD9Y3D0"/>
<comment type="caution">
    <text evidence="2">The sequence shown here is derived from an EMBL/GenBank/DDBJ whole genome shotgun (WGS) entry which is preliminary data.</text>
</comment>
<accession>A0AAD9Y3D0</accession>
<protein>
    <submittedName>
        <fullName evidence="2">Methyltransferase domain-containing protein</fullName>
    </submittedName>
</protein>
<evidence type="ECO:0000313" key="2">
    <source>
        <dbReference type="EMBL" id="KAK2732616.1"/>
    </source>
</evidence>
<feature type="compositionally biased region" description="Basic and acidic residues" evidence="1">
    <location>
        <begin position="42"/>
        <end position="52"/>
    </location>
</feature>
<evidence type="ECO:0000256" key="1">
    <source>
        <dbReference type="SAM" id="MobiDB-lite"/>
    </source>
</evidence>
<evidence type="ECO:0000313" key="3">
    <source>
        <dbReference type="Proteomes" id="UP001281614"/>
    </source>
</evidence>
<dbReference type="Proteomes" id="UP001281614">
    <property type="component" value="Unassembled WGS sequence"/>
</dbReference>
<keyword evidence="3" id="KW-1185">Reference proteome</keyword>
<keyword evidence="2" id="KW-0808">Transferase</keyword>
<dbReference type="GO" id="GO:0008168">
    <property type="term" value="F:methyltransferase activity"/>
    <property type="evidence" value="ECO:0007669"/>
    <property type="project" value="UniProtKB-KW"/>
</dbReference>
<feature type="region of interest" description="Disordered" evidence="1">
    <location>
        <begin position="27"/>
        <end position="76"/>
    </location>
</feature>
<sequence length="76" mass="8586">MTSSIMRYREENGRTYHSFREGRYVLPNDAVSSHNSVPSEGSRGHGTREKDNCPLTPESGRKRQTRPPASPVHPHV</sequence>
<dbReference type="GO" id="GO:0032259">
    <property type="term" value="P:methylation"/>
    <property type="evidence" value="ECO:0007669"/>
    <property type="project" value="UniProtKB-KW"/>
</dbReference>
<gene>
    <name evidence="2" type="ORF">CKAH01_08714</name>
</gene>